<evidence type="ECO:0000256" key="1">
    <source>
        <dbReference type="SAM" id="MobiDB-lite"/>
    </source>
</evidence>
<sequence length="155" mass="17072">MLPFVCICLYLSALFVFVWLALPVDEKKERYTNTNTNTRISELVMRKKVSNALFSSTLCSVLAPPPSSPLNANETSSLDIIGHGPRIDGFGFAAGQARACAFVPEWKQGFPIPVLSPCSSPSMYLFISTQSESRLQAEGQKNTKVPNGDRRTIRD</sequence>
<dbReference type="Proteomes" id="UP000078512">
    <property type="component" value="Unassembled WGS sequence"/>
</dbReference>
<gene>
    <name evidence="3" type="ORF">K457DRAFT_121789</name>
</gene>
<feature type="region of interest" description="Disordered" evidence="1">
    <location>
        <begin position="135"/>
        <end position="155"/>
    </location>
</feature>
<reference evidence="3 4" key="1">
    <citation type="submission" date="2016-05" db="EMBL/GenBank/DDBJ databases">
        <title>Genome sequencing reveals origins of a unique bacterial endosymbiosis in the earliest lineages of terrestrial Fungi.</title>
        <authorList>
            <consortium name="DOE Joint Genome Institute"/>
            <person name="Uehling J."/>
            <person name="Gryganskyi A."/>
            <person name="Hameed K."/>
            <person name="Tschaplinski T."/>
            <person name="Misztal P."/>
            <person name="Wu S."/>
            <person name="Desiro A."/>
            <person name="Vande Pol N."/>
            <person name="Du Z.-Y."/>
            <person name="Zienkiewicz A."/>
            <person name="Zienkiewicz K."/>
            <person name="Morin E."/>
            <person name="Tisserant E."/>
            <person name="Splivallo R."/>
            <person name="Hainaut M."/>
            <person name="Henrissat B."/>
            <person name="Ohm R."/>
            <person name="Kuo A."/>
            <person name="Yan J."/>
            <person name="Lipzen A."/>
            <person name="Nolan M."/>
            <person name="Labutti K."/>
            <person name="Barry K."/>
            <person name="Goldstein A."/>
            <person name="Labbe J."/>
            <person name="Schadt C."/>
            <person name="Tuskan G."/>
            <person name="Grigoriev I."/>
            <person name="Martin F."/>
            <person name="Vilgalys R."/>
            <person name="Bonito G."/>
        </authorList>
    </citation>
    <scope>NUCLEOTIDE SEQUENCE [LARGE SCALE GENOMIC DNA]</scope>
    <source>
        <strain evidence="3 4">AG-77</strain>
    </source>
</reference>
<evidence type="ECO:0000313" key="4">
    <source>
        <dbReference type="Proteomes" id="UP000078512"/>
    </source>
</evidence>
<dbReference type="AlphaFoldDB" id="A0A197KE33"/>
<name>A0A197KE33_9FUNG</name>
<protein>
    <submittedName>
        <fullName evidence="3">Uncharacterized protein</fullName>
    </submittedName>
</protein>
<evidence type="ECO:0000313" key="3">
    <source>
        <dbReference type="EMBL" id="OAQ34649.1"/>
    </source>
</evidence>
<evidence type="ECO:0000256" key="2">
    <source>
        <dbReference type="SAM" id="SignalP"/>
    </source>
</evidence>
<keyword evidence="2" id="KW-0732">Signal</keyword>
<feature type="chain" id="PRO_5008276827" evidence="2">
    <location>
        <begin position="24"/>
        <end position="155"/>
    </location>
</feature>
<organism evidence="3 4">
    <name type="scientific">Linnemannia elongata AG-77</name>
    <dbReference type="NCBI Taxonomy" id="1314771"/>
    <lineage>
        <taxon>Eukaryota</taxon>
        <taxon>Fungi</taxon>
        <taxon>Fungi incertae sedis</taxon>
        <taxon>Mucoromycota</taxon>
        <taxon>Mortierellomycotina</taxon>
        <taxon>Mortierellomycetes</taxon>
        <taxon>Mortierellales</taxon>
        <taxon>Mortierellaceae</taxon>
        <taxon>Linnemannia</taxon>
    </lineage>
</organism>
<accession>A0A197KE33</accession>
<feature type="signal peptide" evidence="2">
    <location>
        <begin position="1"/>
        <end position="23"/>
    </location>
</feature>
<feature type="compositionally biased region" description="Polar residues" evidence="1">
    <location>
        <begin position="135"/>
        <end position="145"/>
    </location>
</feature>
<keyword evidence="4" id="KW-1185">Reference proteome</keyword>
<proteinExistence type="predicted"/>
<dbReference type="EMBL" id="KV442017">
    <property type="protein sequence ID" value="OAQ34649.1"/>
    <property type="molecule type" value="Genomic_DNA"/>
</dbReference>